<keyword evidence="2" id="KW-1185">Reference proteome</keyword>
<evidence type="ECO:0000313" key="1">
    <source>
        <dbReference type="EMBL" id="RAZ77516.1"/>
    </source>
</evidence>
<name>A0A330GUB9_9HYPH</name>
<accession>A0A330GUB9</accession>
<dbReference type="EMBL" id="QMBQ01000003">
    <property type="protein sequence ID" value="RAZ77516.1"/>
    <property type="molecule type" value="Genomic_DNA"/>
</dbReference>
<dbReference type="InterPro" id="IPR036249">
    <property type="entry name" value="Thioredoxin-like_sf"/>
</dbReference>
<dbReference type="Gene3D" id="3.40.30.10">
    <property type="entry name" value="Glutaredoxin"/>
    <property type="match status" value="1"/>
</dbReference>
<dbReference type="Proteomes" id="UP000251956">
    <property type="component" value="Unassembled WGS sequence"/>
</dbReference>
<dbReference type="AlphaFoldDB" id="A0A330GUB9"/>
<dbReference type="SUPFAM" id="SSF52833">
    <property type="entry name" value="Thioredoxin-like"/>
    <property type="match status" value="1"/>
</dbReference>
<sequence length="212" mass="22443">MKKATVTYLFDPLCGWCYGAAPMLDRLAAGGVAIDALPTGLFSGAGARPLDAGFAAHAWASDQRIRQLSGQPFSQAYRDNVLSARGTLLDSAAATLGISAAGFKDPQRRLPALKAIQNARYVDGRDIVTKRGVAVVLEDADMVDAARLMMAPTEEFLVAHRDLVGRGRELFQRLHAGGTPALAVIRSGTPRLISSNALYGSYDSLIATILAA</sequence>
<gene>
    <name evidence="1" type="ORF">DPM35_10820</name>
</gene>
<dbReference type="OrthoDB" id="9813770at2"/>
<protein>
    <submittedName>
        <fullName evidence="1">DsbA family protein</fullName>
    </submittedName>
</protein>
<reference evidence="2" key="1">
    <citation type="submission" date="2018-06" db="EMBL/GenBank/DDBJ databases">
        <authorList>
            <person name="Helene L.C."/>
            <person name="Dall'Agnol R."/>
            <person name="Delamuta J.R."/>
            <person name="Hungria M."/>
        </authorList>
    </citation>
    <scope>NUCLEOTIDE SEQUENCE [LARGE SCALE GENOMIC DNA]</scope>
    <source>
        <strain evidence="2">CNPSo 3140</strain>
    </source>
</reference>
<dbReference type="RefSeq" id="WP_112127763.1">
    <property type="nucleotide sequence ID" value="NZ_QMBQ01000003.1"/>
</dbReference>
<comment type="caution">
    <text evidence="1">The sequence shown here is derived from an EMBL/GenBank/DDBJ whole genome shotgun (WGS) entry which is preliminary data.</text>
</comment>
<dbReference type="CDD" id="cd03025">
    <property type="entry name" value="DsbA_FrnE_like"/>
    <property type="match status" value="1"/>
</dbReference>
<evidence type="ECO:0000313" key="2">
    <source>
        <dbReference type="Proteomes" id="UP000251956"/>
    </source>
</evidence>
<organism evidence="1 2">
    <name type="scientific">Mesorhizobium atlanticum</name>
    <dbReference type="NCBI Taxonomy" id="2233532"/>
    <lineage>
        <taxon>Bacteria</taxon>
        <taxon>Pseudomonadati</taxon>
        <taxon>Pseudomonadota</taxon>
        <taxon>Alphaproteobacteria</taxon>
        <taxon>Hyphomicrobiales</taxon>
        <taxon>Phyllobacteriaceae</taxon>
        <taxon>Mesorhizobium</taxon>
    </lineage>
</organism>
<reference evidence="1 2" key="2">
    <citation type="submission" date="2018-07" db="EMBL/GenBank/DDBJ databases">
        <title>Diversity of Mesorhizobium strains in Brazil.</title>
        <authorList>
            <person name="Helene L.C.F."/>
            <person name="Dall'Agnol R."/>
            <person name="Delamuta J.R.M."/>
            <person name="Hungria M."/>
        </authorList>
    </citation>
    <scope>NUCLEOTIDE SEQUENCE [LARGE SCALE GENOMIC DNA]</scope>
    <source>
        <strain evidence="1 2">CNPSo 3140</strain>
    </source>
</reference>
<proteinExistence type="predicted"/>